<dbReference type="SMART" id="SM00091">
    <property type="entry name" value="PAS"/>
    <property type="match status" value="2"/>
</dbReference>
<feature type="transmembrane region" description="Helical" evidence="19">
    <location>
        <begin position="157"/>
        <end position="177"/>
    </location>
</feature>
<accession>A0A1M5RSM2</accession>
<evidence type="ECO:0000256" key="2">
    <source>
        <dbReference type="ARBA" id="ARBA00004429"/>
    </source>
</evidence>
<dbReference type="SUPFAM" id="SSF47226">
    <property type="entry name" value="Histidine-containing phosphotransfer domain, HPT domain"/>
    <property type="match status" value="1"/>
</dbReference>
<dbReference type="SMART" id="SM00387">
    <property type="entry name" value="HATPase_c"/>
    <property type="match status" value="1"/>
</dbReference>
<dbReference type="InterPro" id="IPR001789">
    <property type="entry name" value="Sig_transdc_resp-reg_receiver"/>
</dbReference>
<dbReference type="FunFam" id="3.30.565.10:FF:000010">
    <property type="entry name" value="Sensor histidine kinase RcsC"/>
    <property type="match status" value="1"/>
</dbReference>
<dbReference type="OrthoDB" id="9810730at2"/>
<dbReference type="SMART" id="SM00388">
    <property type="entry name" value="HisKA"/>
    <property type="match status" value="1"/>
</dbReference>
<dbReference type="Pfam" id="PF02518">
    <property type="entry name" value="HATPase_c"/>
    <property type="match status" value="1"/>
</dbReference>
<feature type="domain" description="Response regulatory" evidence="21">
    <location>
        <begin position="750"/>
        <end position="867"/>
    </location>
</feature>
<dbReference type="GO" id="GO:0005524">
    <property type="term" value="F:ATP binding"/>
    <property type="evidence" value="ECO:0007669"/>
    <property type="project" value="UniProtKB-KW"/>
</dbReference>
<dbReference type="Pfam" id="PF00672">
    <property type="entry name" value="HAMP"/>
    <property type="match status" value="1"/>
</dbReference>
<dbReference type="PROSITE" id="PS50885">
    <property type="entry name" value="HAMP"/>
    <property type="match status" value="1"/>
</dbReference>
<dbReference type="InterPro" id="IPR001610">
    <property type="entry name" value="PAC"/>
</dbReference>
<evidence type="ECO:0000256" key="18">
    <source>
        <dbReference type="PROSITE-ProRule" id="PRU00169"/>
    </source>
</evidence>
<keyword evidence="12 19" id="KW-1133">Transmembrane helix</keyword>
<keyword evidence="10" id="KW-0418">Kinase</keyword>
<dbReference type="SUPFAM" id="SSF55785">
    <property type="entry name" value="PYP-like sensor domain (PAS domain)"/>
    <property type="match status" value="2"/>
</dbReference>
<dbReference type="Gene3D" id="3.30.565.10">
    <property type="entry name" value="Histidine kinase-like ATPase, C-terminal domain"/>
    <property type="match status" value="1"/>
</dbReference>
<dbReference type="PROSITE" id="PS50112">
    <property type="entry name" value="PAS"/>
    <property type="match status" value="2"/>
</dbReference>
<keyword evidence="13" id="KW-0902">Two-component regulatory system</keyword>
<feature type="domain" description="HAMP" evidence="24">
    <location>
        <begin position="174"/>
        <end position="226"/>
    </location>
</feature>
<feature type="modified residue" description="4-aspartylphosphate" evidence="18">
    <location>
        <position position="799"/>
    </location>
</feature>
<reference evidence="27" key="1">
    <citation type="submission" date="2016-11" db="EMBL/GenBank/DDBJ databases">
        <authorList>
            <person name="Varghese N."/>
            <person name="Submissions S."/>
        </authorList>
    </citation>
    <scope>NUCLEOTIDE SEQUENCE [LARGE SCALE GENOMIC DNA]</scope>
    <source>
        <strain evidence="27">DSM 16917</strain>
    </source>
</reference>
<dbReference type="InterPro" id="IPR036097">
    <property type="entry name" value="HisK_dim/P_sf"/>
</dbReference>
<dbReference type="InterPro" id="IPR013767">
    <property type="entry name" value="PAS_fold"/>
</dbReference>
<keyword evidence="11" id="KW-0067">ATP-binding</keyword>
<proteinExistence type="predicted"/>
<dbReference type="PANTHER" id="PTHR43047:SF72">
    <property type="entry name" value="OSMOSENSING HISTIDINE PROTEIN KINASE SLN1"/>
    <property type="match status" value="1"/>
</dbReference>
<evidence type="ECO:0000256" key="6">
    <source>
        <dbReference type="ARBA" id="ARBA00022553"/>
    </source>
</evidence>
<dbReference type="GO" id="GO:0009927">
    <property type="term" value="F:histidine phosphotransfer kinase activity"/>
    <property type="evidence" value="ECO:0007669"/>
    <property type="project" value="TreeGrafter"/>
</dbReference>
<dbReference type="InterPro" id="IPR036890">
    <property type="entry name" value="HATPase_C_sf"/>
</dbReference>
<evidence type="ECO:0000313" key="27">
    <source>
        <dbReference type="Proteomes" id="UP000184268"/>
    </source>
</evidence>
<evidence type="ECO:0000256" key="15">
    <source>
        <dbReference type="ARBA" id="ARBA00064003"/>
    </source>
</evidence>
<dbReference type="SUPFAM" id="SSF52172">
    <property type="entry name" value="CheY-like"/>
    <property type="match status" value="1"/>
</dbReference>
<comment type="subunit">
    <text evidence="15">At low DSF concentrations, interacts with RpfF.</text>
</comment>
<dbReference type="PROSITE" id="PS50894">
    <property type="entry name" value="HPT"/>
    <property type="match status" value="1"/>
</dbReference>
<feature type="domain" description="PAS" evidence="22">
    <location>
        <begin position="367"/>
        <end position="440"/>
    </location>
</feature>
<dbReference type="CDD" id="cd16922">
    <property type="entry name" value="HATPase_EvgS-ArcB-TorS-like"/>
    <property type="match status" value="1"/>
</dbReference>
<feature type="domain" description="HPt" evidence="25">
    <location>
        <begin position="905"/>
        <end position="998"/>
    </location>
</feature>
<evidence type="ECO:0000259" key="24">
    <source>
        <dbReference type="PROSITE" id="PS50885"/>
    </source>
</evidence>
<keyword evidence="8 19" id="KW-0812">Transmembrane</keyword>
<dbReference type="CDD" id="cd17546">
    <property type="entry name" value="REC_hyHK_CKI1_RcsC-like"/>
    <property type="match status" value="1"/>
</dbReference>
<dbReference type="InterPro" id="IPR035965">
    <property type="entry name" value="PAS-like_dom_sf"/>
</dbReference>
<dbReference type="Proteomes" id="UP000184268">
    <property type="component" value="Unassembled WGS sequence"/>
</dbReference>
<protein>
    <recommendedName>
        <fullName evidence="16">Sensory/regulatory protein RpfC</fullName>
        <ecNumber evidence="3">2.7.13.3</ecNumber>
    </recommendedName>
</protein>
<evidence type="ECO:0000256" key="7">
    <source>
        <dbReference type="ARBA" id="ARBA00022679"/>
    </source>
</evidence>
<evidence type="ECO:0000256" key="4">
    <source>
        <dbReference type="ARBA" id="ARBA00022475"/>
    </source>
</evidence>
<dbReference type="Pfam" id="PF01627">
    <property type="entry name" value="Hpt"/>
    <property type="match status" value="1"/>
</dbReference>
<dbReference type="Pfam" id="PF00512">
    <property type="entry name" value="HisKA"/>
    <property type="match status" value="1"/>
</dbReference>
<evidence type="ECO:0000256" key="17">
    <source>
        <dbReference type="PROSITE-ProRule" id="PRU00110"/>
    </source>
</evidence>
<dbReference type="SUPFAM" id="SSF47384">
    <property type="entry name" value="Homodimeric domain of signal transducing histidine kinase"/>
    <property type="match status" value="1"/>
</dbReference>
<dbReference type="InterPro" id="IPR003594">
    <property type="entry name" value="HATPase_dom"/>
</dbReference>
<sequence>MKAMSLRAKTILGVAAIEAVILAILILGGLSWLKSSNEEQLVRYGEMLANTFAASNADAVVATDLASLQSFARSVVGQGEVVSMRVQDRDGRELVRLPQQAAEAEPDPTPLAADDGIYHVQAPIELAGEVWGEVALGIDVRRQQTLMQDARRKATQLALLGMVLVALFSFLLGGYLLRQLKILSDAARTIAQSGPGLQLAVARHDELAELTRAFNEMSSRLASSHREFEQSIDAQRTLALEVEQQQGLMGAMIDAALDAIITIDAEGRIREFNASAESIFGLKREAILGEDMAELIIPPQFREAHRGGMARFLKTGEAPVLGQRLELVAQHAAGHQFDCELAIKKVEVGGETLFTAFMRDISDRKRAEQELLLAAHAFDTNEAIFITDAEANIVRVNQAFSRITGYPREEVLGQNPRLMASGEHDQAFYQQMWQALAEQGRWSGEVINRKKGGELFPEWLNISAVRDEAGNTSHYVAHFIDLTEQKAVEASLRQARVEAEAASEAKSRFLANMSHEIRTPLNAIISMNQLVLETELEARQRRFLDAANRAGFTLLALVNNVLDFSKIEAGKIELKPDWFPVAPVLEGIVELYSQTAKEKGLILTCQPLTEPQLELYGDPLRFRQILFNLVSNAVKFTEQGQIDIRLEPLGERLWQLSVKDEGIGIDAAQQAQLFEEFYQVDSSTTRHHSGSGLGLAITHQLVERMEGQIELDSALGQGSEFRVQLPLRSRIGGEEAPQPDLLDDGTRPLRILVVEDSATNREVVAEVLKQDVSELAMAVNGAEAVSMAAQRPFDLVLMDMAMPVMDGLEATRRIRAQSGPNQKVPIIAMTANAFAEDRDACMEAGMDAFLPKPISIKRLRQMVRLWGKQGRGETPPAPMVSSQDGGASLPWLDASVLDKLAADLPPQSLDSLVTMMLKEARERVGYLQQAHQAGDYERVKLEAHTLKSSLATFGALRLQALAKEIDGHCKAQQFDPLPPLVAQLSDGLAQTQTAIEEYRSQDAS</sequence>
<dbReference type="PROSITE" id="PS50110">
    <property type="entry name" value="RESPONSE_REGULATORY"/>
    <property type="match status" value="1"/>
</dbReference>
<dbReference type="CDD" id="cd00130">
    <property type="entry name" value="PAS"/>
    <property type="match status" value="2"/>
</dbReference>
<evidence type="ECO:0000256" key="11">
    <source>
        <dbReference type="ARBA" id="ARBA00022840"/>
    </source>
</evidence>
<dbReference type="InterPro" id="IPR000014">
    <property type="entry name" value="PAS"/>
</dbReference>
<dbReference type="PANTHER" id="PTHR43047">
    <property type="entry name" value="TWO-COMPONENT HISTIDINE PROTEIN KINASE"/>
    <property type="match status" value="1"/>
</dbReference>
<dbReference type="SMART" id="SM00086">
    <property type="entry name" value="PAC"/>
    <property type="match status" value="2"/>
</dbReference>
<feature type="domain" description="PAC" evidence="23">
    <location>
        <begin position="442"/>
        <end position="494"/>
    </location>
</feature>
<evidence type="ECO:0000256" key="12">
    <source>
        <dbReference type="ARBA" id="ARBA00022989"/>
    </source>
</evidence>
<evidence type="ECO:0000256" key="13">
    <source>
        <dbReference type="ARBA" id="ARBA00023012"/>
    </source>
</evidence>
<dbReference type="InterPro" id="IPR036641">
    <property type="entry name" value="HPT_dom_sf"/>
</dbReference>
<organism evidence="26 27">
    <name type="scientific">Ferrimonas marina</name>
    <dbReference type="NCBI Taxonomy" id="299255"/>
    <lineage>
        <taxon>Bacteria</taxon>
        <taxon>Pseudomonadati</taxon>
        <taxon>Pseudomonadota</taxon>
        <taxon>Gammaproteobacteria</taxon>
        <taxon>Alteromonadales</taxon>
        <taxon>Ferrimonadaceae</taxon>
        <taxon>Ferrimonas</taxon>
    </lineage>
</organism>
<feature type="domain" description="PAS" evidence="22">
    <location>
        <begin position="245"/>
        <end position="316"/>
    </location>
</feature>
<dbReference type="FunFam" id="1.10.287.130:FF:000002">
    <property type="entry name" value="Two-component osmosensing histidine kinase"/>
    <property type="match status" value="1"/>
</dbReference>
<keyword evidence="4" id="KW-1003">Cell membrane</keyword>
<dbReference type="InterPro" id="IPR003661">
    <property type="entry name" value="HisK_dim/P_dom"/>
</dbReference>
<name>A0A1M5RSM2_9GAMM</name>
<evidence type="ECO:0000256" key="1">
    <source>
        <dbReference type="ARBA" id="ARBA00000085"/>
    </source>
</evidence>
<dbReference type="EC" id="2.7.13.3" evidence="3"/>
<evidence type="ECO:0000259" key="23">
    <source>
        <dbReference type="PROSITE" id="PS50113"/>
    </source>
</evidence>
<dbReference type="InterPro" id="IPR000700">
    <property type="entry name" value="PAS-assoc_C"/>
</dbReference>
<dbReference type="SMART" id="SM00304">
    <property type="entry name" value="HAMP"/>
    <property type="match status" value="1"/>
</dbReference>
<dbReference type="Gene3D" id="6.10.340.10">
    <property type="match status" value="1"/>
</dbReference>
<keyword evidence="5" id="KW-0997">Cell inner membrane</keyword>
<dbReference type="NCBIfam" id="TIGR00229">
    <property type="entry name" value="sensory_box"/>
    <property type="match status" value="2"/>
</dbReference>
<dbReference type="EMBL" id="FQXG01000002">
    <property type="protein sequence ID" value="SHH29284.1"/>
    <property type="molecule type" value="Genomic_DNA"/>
</dbReference>
<evidence type="ECO:0000256" key="5">
    <source>
        <dbReference type="ARBA" id="ARBA00022519"/>
    </source>
</evidence>
<feature type="transmembrane region" description="Helical" evidence="19">
    <location>
        <begin position="12"/>
        <end position="33"/>
    </location>
</feature>
<feature type="domain" description="Histidine kinase" evidence="20">
    <location>
        <begin position="512"/>
        <end position="729"/>
    </location>
</feature>
<dbReference type="RefSeq" id="WP_067659084.1">
    <property type="nucleotide sequence ID" value="NZ_FQXG01000002.1"/>
</dbReference>
<evidence type="ECO:0000256" key="10">
    <source>
        <dbReference type="ARBA" id="ARBA00022777"/>
    </source>
</evidence>
<evidence type="ECO:0000259" key="21">
    <source>
        <dbReference type="PROSITE" id="PS50110"/>
    </source>
</evidence>
<dbReference type="SMART" id="SM00448">
    <property type="entry name" value="REC"/>
    <property type="match status" value="1"/>
</dbReference>
<dbReference type="Gene3D" id="1.20.120.160">
    <property type="entry name" value="HPT domain"/>
    <property type="match status" value="1"/>
</dbReference>
<dbReference type="CDD" id="cd06225">
    <property type="entry name" value="HAMP"/>
    <property type="match status" value="1"/>
</dbReference>
<dbReference type="InterPro" id="IPR005467">
    <property type="entry name" value="His_kinase_dom"/>
</dbReference>
<evidence type="ECO:0000259" key="25">
    <source>
        <dbReference type="PROSITE" id="PS50894"/>
    </source>
</evidence>
<evidence type="ECO:0000256" key="8">
    <source>
        <dbReference type="ARBA" id="ARBA00022692"/>
    </source>
</evidence>
<gene>
    <name evidence="26" type="ORF">SAMN02745129_1736</name>
</gene>
<evidence type="ECO:0000256" key="9">
    <source>
        <dbReference type="ARBA" id="ARBA00022741"/>
    </source>
</evidence>
<comment type="subcellular location">
    <subcellularLocation>
        <location evidence="2">Cell inner membrane</location>
        <topology evidence="2">Multi-pass membrane protein</topology>
    </subcellularLocation>
</comment>
<evidence type="ECO:0000256" key="16">
    <source>
        <dbReference type="ARBA" id="ARBA00068150"/>
    </source>
</evidence>
<dbReference type="GO" id="GO:0000155">
    <property type="term" value="F:phosphorelay sensor kinase activity"/>
    <property type="evidence" value="ECO:0007669"/>
    <property type="project" value="InterPro"/>
</dbReference>
<comment type="catalytic activity">
    <reaction evidence="1">
        <text>ATP + protein L-histidine = ADP + protein N-phospho-L-histidine.</text>
        <dbReference type="EC" id="2.7.13.3"/>
    </reaction>
</comment>
<evidence type="ECO:0000256" key="19">
    <source>
        <dbReference type="SAM" id="Phobius"/>
    </source>
</evidence>
<dbReference type="Gene3D" id="3.30.450.20">
    <property type="entry name" value="PAS domain"/>
    <property type="match status" value="2"/>
</dbReference>
<keyword evidence="6 18" id="KW-0597">Phosphoprotein</keyword>
<dbReference type="STRING" id="299255.SAMN02745129_1736"/>
<dbReference type="SUPFAM" id="SSF55874">
    <property type="entry name" value="ATPase domain of HSP90 chaperone/DNA topoisomerase II/histidine kinase"/>
    <property type="match status" value="1"/>
</dbReference>
<dbReference type="AlphaFoldDB" id="A0A1M5RSM2"/>
<dbReference type="Pfam" id="PF00989">
    <property type="entry name" value="PAS"/>
    <property type="match status" value="1"/>
</dbReference>
<dbReference type="InterPro" id="IPR008207">
    <property type="entry name" value="Sig_transdc_His_kin_Hpt_dom"/>
</dbReference>
<keyword evidence="7" id="KW-0808">Transferase</keyword>
<evidence type="ECO:0000259" key="20">
    <source>
        <dbReference type="PROSITE" id="PS50109"/>
    </source>
</evidence>
<keyword evidence="27" id="KW-1185">Reference proteome</keyword>
<feature type="modified residue" description="Phosphohistidine" evidence="17">
    <location>
        <position position="944"/>
    </location>
</feature>
<dbReference type="CDD" id="cd00082">
    <property type="entry name" value="HisKA"/>
    <property type="match status" value="1"/>
</dbReference>
<evidence type="ECO:0000313" key="26">
    <source>
        <dbReference type="EMBL" id="SHH29284.1"/>
    </source>
</evidence>
<keyword evidence="9" id="KW-0547">Nucleotide-binding</keyword>
<dbReference type="Gene3D" id="3.40.50.2300">
    <property type="match status" value="1"/>
</dbReference>
<dbReference type="PROSITE" id="PS50113">
    <property type="entry name" value="PAC"/>
    <property type="match status" value="1"/>
</dbReference>
<dbReference type="InterPro" id="IPR011006">
    <property type="entry name" value="CheY-like_superfamily"/>
</dbReference>
<dbReference type="SUPFAM" id="SSF158472">
    <property type="entry name" value="HAMP domain-like"/>
    <property type="match status" value="1"/>
</dbReference>
<keyword evidence="14 19" id="KW-0472">Membrane</keyword>
<dbReference type="Pfam" id="PF13426">
    <property type="entry name" value="PAS_9"/>
    <property type="match status" value="1"/>
</dbReference>
<dbReference type="InterPro" id="IPR003660">
    <property type="entry name" value="HAMP_dom"/>
</dbReference>
<dbReference type="InterPro" id="IPR004358">
    <property type="entry name" value="Sig_transdc_His_kin-like_C"/>
</dbReference>
<dbReference type="Gene3D" id="1.10.287.130">
    <property type="match status" value="1"/>
</dbReference>
<evidence type="ECO:0000259" key="22">
    <source>
        <dbReference type="PROSITE" id="PS50112"/>
    </source>
</evidence>
<dbReference type="Pfam" id="PF00072">
    <property type="entry name" value="Response_reg"/>
    <property type="match status" value="1"/>
</dbReference>
<evidence type="ECO:0000256" key="3">
    <source>
        <dbReference type="ARBA" id="ARBA00012438"/>
    </source>
</evidence>
<dbReference type="GO" id="GO:0005886">
    <property type="term" value="C:plasma membrane"/>
    <property type="evidence" value="ECO:0007669"/>
    <property type="project" value="UniProtKB-SubCell"/>
</dbReference>
<evidence type="ECO:0000256" key="14">
    <source>
        <dbReference type="ARBA" id="ARBA00023136"/>
    </source>
</evidence>
<dbReference type="GO" id="GO:0006355">
    <property type="term" value="P:regulation of DNA-templated transcription"/>
    <property type="evidence" value="ECO:0007669"/>
    <property type="project" value="InterPro"/>
</dbReference>
<dbReference type="PRINTS" id="PR00344">
    <property type="entry name" value="BCTRLSENSOR"/>
</dbReference>
<dbReference type="PROSITE" id="PS50109">
    <property type="entry name" value="HIS_KIN"/>
    <property type="match status" value="1"/>
</dbReference>